<sequence>MNTPTTHLKTSPCPCGSSQHYENCCGCYLDQGETAPTAENLMRSRYTAYTLKREDYLLATWHPGTRPASLELTDESAHQWLGLTVKRHEQAAADQAIVEFVARYKINGRAYRLHEISRFVRENERWFYIDGNILSD</sequence>
<feature type="domain" description="YchJ-like middle NTF2-like" evidence="3">
    <location>
        <begin position="37"/>
        <end position="131"/>
    </location>
</feature>
<dbReference type="AlphaFoldDB" id="A0A928Y5H9"/>
<dbReference type="Pfam" id="PF02810">
    <property type="entry name" value="SEC-C"/>
    <property type="match status" value="1"/>
</dbReference>
<evidence type="ECO:0000256" key="1">
    <source>
        <dbReference type="ARBA" id="ARBA00010839"/>
    </source>
</evidence>
<evidence type="ECO:0000256" key="2">
    <source>
        <dbReference type="HAMAP-Rule" id="MF_00612"/>
    </source>
</evidence>
<evidence type="ECO:0000313" key="4">
    <source>
        <dbReference type="EMBL" id="MBE7525985.1"/>
    </source>
</evidence>
<dbReference type="InterPro" id="IPR023006">
    <property type="entry name" value="YchJ-like"/>
</dbReference>
<name>A0A928Y5H9_UNCKA</name>
<gene>
    <name evidence="4" type="ORF">HS096_06910</name>
</gene>
<dbReference type="InterPro" id="IPR004027">
    <property type="entry name" value="SEC_C_motif"/>
</dbReference>
<dbReference type="HAMAP" id="MF_00612">
    <property type="entry name" value="UPF0225"/>
    <property type="match status" value="1"/>
</dbReference>
<protein>
    <recommendedName>
        <fullName evidence="2">UPF0225 protein HS096_06910</fullName>
    </recommendedName>
</protein>
<dbReference type="Pfam" id="PF17775">
    <property type="entry name" value="YchJ_M-like"/>
    <property type="match status" value="1"/>
</dbReference>
<comment type="similarity">
    <text evidence="1 2">Belongs to the UPF0225 family.</text>
</comment>
<reference evidence="4" key="1">
    <citation type="submission" date="2020-05" db="EMBL/GenBank/DDBJ databases">
        <title>High-Quality Genomes of Partial-Nitritation/Anammox System by Hierarchical Clustering Based Hybrid Assembly.</title>
        <authorList>
            <person name="Liu L."/>
            <person name="Wang Y."/>
            <person name="Che Y."/>
            <person name="Chen Y."/>
            <person name="Xia Y."/>
            <person name="Luo R."/>
            <person name="Cheng S.H."/>
            <person name="Zheng C."/>
            <person name="Zhang T."/>
        </authorList>
    </citation>
    <scope>NUCLEOTIDE SEQUENCE</scope>
    <source>
        <strain evidence="4">H1_PAT1</strain>
    </source>
</reference>
<dbReference type="PANTHER" id="PTHR33747:SF1">
    <property type="entry name" value="ADENYLATE CYCLASE-ASSOCIATED CAP C-TERMINAL DOMAIN-CONTAINING PROTEIN"/>
    <property type="match status" value="1"/>
</dbReference>
<accession>A0A928Y5H9</accession>
<organism evidence="4 5">
    <name type="scientific">candidate division WWE3 bacterium</name>
    <dbReference type="NCBI Taxonomy" id="2053526"/>
    <lineage>
        <taxon>Bacteria</taxon>
        <taxon>Katanobacteria</taxon>
    </lineage>
</organism>
<comment type="caution">
    <text evidence="4">The sequence shown here is derived from an EMBL/GenBank/DDBJ whole genome shotgun (WGS) entry which is preliminary data.</text>
</comment>
<dbReference type="PANTHER" id="PTHR33747">
    <property type="entry name" value="UPF0225 PROTEIN SCO1677"/>
    <property type="match status" value="1"/>
</dbReference>
<dbReference type="InterPro" id="IPR032710">
    <property type="entry name" value="NTF2-like_dom_sf"/>
</dbReference>
<dbReference type="EMBL" id="JABTTY010000003">
    <property type="protein sequence ID" value="MBE7525985.1"/>
    <property type="molecule type" value="Genomic_DNA"/>
</dbReference>
<dbReference type="InterPro" id="IPR048469">
    <property type="entry name" value="YchJ-like_M"/>
</dbReference>
<dbReference type="SUPFAM" id="SSF54427">
    <property type="entry name" value="NTF2-like"/>
    <property type="match status" value="1"/>
</dbReference>
<dbReference type="Gene3D" id="3.10.450.50">
    <property type="match status" value="1"/>
</dbReference>
<dbReference type="Proteomes" id="UP000710385">
    <property type="component" value="Unassembled WGS sequence"/>
</dbReference>
<evidence type="ECO:0000259" key="3">
    <source>
        <dbReference type="Pfam" id="PF17775"/>
    </source>
</evidence>
<proteinExistence type="inferred from homology"/>
<evidence type="ECO:0000313" key="5">
    <source>
        <dbReference type="Proteomes" id="UP000710385"/>
    </source>
</evidence>